<dbReference type="AlphaFoldDB" id="A0A4Q9RB24"/>
<dbReference type="EMBL" id="QJUP01000010">
    <property type="protein sequence ID" value="TBU97197.1"/>
    <property type="molecule type" value="Genomic_DNA"/>
</dbReference>
<organism evidence="1 2">
    <name type="scientific">Stutzerimonas kirkiae</name>
    <dbReference type="NCBI Taxonomy" id="2211392"/>
    <lineage>
        <taxon>Bacteria</taxon>
        <taxon>Pseudomonadati</taxon>
        <taxon>Pseudomonadota</taxon>
        <taxon>Gammaproteobacteria</taxon>
        <taxon>Pseudomonadales</taxon>
        <taxon>Pseudomonadaceae</taxon>
        <taxon>Stutzerimonas</taxon>
    </lineage>
</organism>
<proteinExistence type="predicted"/>
<dbReference type="Proteomes" id="UP000292639">
    <property type="component" value="Unassembled WGS sequence"/>
</dbReference>
<evidence type="ECO:0000313" key="2">
    <source>
        <dbReference type="Proteomes" id="UP000292639"/>
    </source>
</evidence>
<dbReference type="Gene3D" id="3.40.50.410">
    <property type="entry name" value="von Willebrand factor, type A domain"/>
    <property type="match status" value="1"/>
</dbReference>
<dbReference type="RefSeq" id="WP_131183937.1">
    <property type="nucleotide sequence ID" value="NZ_QJUO01000008.1"/>
</dbReference>
<comment type="caution">
    <text evidence="1">The sequence shown here is derived from an EMBL/GenBank/DDBJ whole genome shotgun (WGS) entry which is preliminary data.</text>
</comment>
<name>A0A4Q9RB24_9GAMM</name>
<dbReference type="InterPro" id="IPR036465">
    <property type="entry name" value="vWFA_dom_sf"/>
</dbReference>
<reference evidence="1 2" key="1">
    <citation type="submission" date="2018-06" db="EMBL/GenBank/DDBJ databases">
        <title>Three novel Pseudomonas species isolated from symptomatic oak.</title>
        <authorList>
            <person name="Bueno-Gonzalez V."/>
            <person name="Brady C."/>
        </authorList>
    </citation>
    <scope>NUCLEOTIDE SEQUENCE [LARGE SCALE GENOMIC DNA]</scope>
    <source>
        <strain evidence="1 2">P17C</strain>
    </source>
</reference>
<evidence type="ECO:0000313" key="1">
    <source>
        <dbReference type="EMBL" id="TBU97197.1"/>
    </source>
</evidence>
<protein>
    <submittedName>
        <fullName evidence="1">Magnesium chelatase</fullName>
    </submittedName>
</protein>
<keyword evidence="2" id="KW-1185">Reference proteome</keyword>
<dbReference type="SUPFAM" id="SSF53300">
    <property type="entry name" value="vWA-like"/>
    <property type="match status" value="1"/>
</dbReference>
<accession>A0A4Q9RB24</accession>
<sequence>MLAKGASALRPEHLRFRSVRGGVRQLHCLLLDCSSSMLRGDKLARAKGWLLRCAEDCYRQRADLAVIGFAGQRAWLIQAPGRASANGRGWIAPLGAGGGSPVEAALALCEREIGNWRKRHPGAECGLWLLSDARFRQLPRCPDGADFRVVVDFENDSIALGRSGRIAQAWQAEYLPASGPQRPEPG</sequence>
<gene>
    <name evidence="1" type="ORF">DNJ96_08950</name>
</gene>